<gene>
    <name evidence="1" type="ORF">RRG08_063178</name>
</gene>
<sequence>MHRAIRRKVICSRMNRMNIGKLLAPLNVHISQMKAYVFMHIMSLSMSVISISENKLMKQHLLVRCISSCCHIDLRWAK</sequence>
<evidence type="ECO:0000313" key="1">
    <source>
        <dbReference type="EMBL" id="KAK3756986.1"/>
    </source>
</evidence>
<accession>A0AAE0YUZ9</accession>
<keyword evidence="2" id="KW-1185">Reference proteome</keyword>
<name>A0AAE0YUZ9_9GAST</name>
<dbReference type="Proteomes" id="UP001283361">
    <property type="component" value="Unassembled WGS sequence"/>
</dbReference>
<dbReference type="AlphaFoldDB" id="A0AAE0YUZ9"/>
<comment type="caution">
    <text evidence="1">The sequence shown here is derived from an EMBL/GenBank/DDBJ whole genome shotgun (WGS) entry which is preliminary data.</text>
</comment>
<protein>
    <submittedName>
        <fullName evidence="1">Uncharacterized protein</fullName>
    </submittedName>
</protein>
<evidence type="ECO:0000313" key="2">
    <source>
        <dbReference type="Proteomes" id="UP001283361"/>
    </source>
</evidence>
<dbReference type="EMBL" id="JAWDGP010005428">
    <property type="protein sequence ID" value="KAK3756986.1"/>
    <property type="molecule type" value="Genomic_DNA"/>
</dbReference>
<proteinExistence type="predicted"/>
<reference evidence="1" key="1">
    <citation type="journal article" date="2023" name="G3 (Bethesda)">
        <title>A reference genome for the long-term kleptoplast-retaining sea slug Elysia crispata morphotype clarki.</title>
        <authorList>
            <person name="Eastman K.E."/>
            <person name="Pendleton A.L."/>
            <person name="Shaikh M.A."/>
            <person name="Suttiyut T."/>
            <person name="Ogas R."/>
            <person name="Tomko P."/>
            <person name="Gavelis G."/>
            <person name="Widhalm J.R."/>
            <person name="Wisecaver J.H."/>
        </authorList>
    </citation>
    <scope>NUCLEOTIDE SEQUENCE</scope>
    <source>
        <strain evidence="1">ECLA1</strain>
    </source>
</reference>
<organism evidence="1 2">
    <name type="scientific">Elysia crispata</name>
    <name type="common">lettuce slug</name>
    <dbReference type="NCBI Taxonomy" id="231223"/>
    <lineage>
        <taxon>Eukaryota</taxon>
        <taxon>Metazoa</taxon>
        <taxon>Spiralia</taxon>
        <taxon>Lophotrochozoa</taxon>
        <taxon>Mollusca</taxon>
        <taxon>Gastropoda</taxon>
        <taxon>Heterobranchia</taxon>
        <taxon>Euthyneura</taxon>
        <taxon>Panpulmonata</taxon>
        <taxon>Sacoglossa</taxon>
        <taxon>Placobranchoidea</taxon>
        <taxon>Plakobranchidae</taxon>
        <taxon>Elysia</taxon>
    </lineage>
</organism>